<comment type="caution">
    <text evidence="1">The sequence shown here is derived from an EMBL/GenBank/DDBJ whole genome shotgun (WGS) entry which is preliminary data.</text>
</comment>
<dbReference type="Proteomes" id="UP000239471">
    <property type="component" value="Unassembled WGS sequence"/>
</dbReference>
<dbReference type="AlphaFoldDB" id="A0A2T0BCW0"/>
<dbReference type="EMBL" id="PVXQ01000025">
    <property type="protein sequence ID" value="PRR81718.1"/>
    <property type="molecule type" value="Genomic_DNA"/>
</dbReference>
<reference evidence="1 2" key="1">
    <citation type="submission" date="2018-03" db="EMBL/GenBank/DDBJ databases">
        <title>Genome sequence of Clostridium vincentii DSM 10228.</title>
        <authorList>
            <person name="Poehlein A."/>
            <person name="Daniel R."/>
        </authorList>
    </citation>
    <scope>NUCLEOTIDE SEQUENCE [LARGE SCALE GENOMIC DNA]</scope>
    <source>
        <strain evidence="1 2">DSM 10228</strain>
    </source>
</reference>
<evidence type="ECO:0000313" key="1">
    <source>
        <dbReference type="EMBL" id="PRR81718.1"/>
    </source>
</evidence>
<gene>
    <name evidence="1" type="ORF">CLVI_23270</name>
</gene>
<dbReference type="RefSeq" id="WP_170065653.1">
    <property type="nucleotide sequence ID" value="NZ_PVXQ01000025.1"/>
</dbReference>
<sequence>MRPLKIPGVKLALVSFIFYCATESTAGLWGSSYLVNYKGLYATDAYKLSAL</sequence>
<keyword evidence="2" id="KW-1185">Reference proteome</keyword>
<organism evidence="1 2">
    <name type="scientific">Clostridium vincentii</name>
    <dbReference type="NCBI Taxonomy" id="52704"/>
    <lineage>
        <taxon>Bacteria</taxon>
        <taxon>Bacillati</taxon>
        <taxon>Bacillota</taxon>
        <taxon>Clostridia</taxon>
        <taxon>Eubacteriales</taxon>
        <taxon>Clostridiaceae</taxon>
        <taxon>Clostridium</taxon>
    </lineage>
</organism>
<name>A0A2T0BCW0_9CLOT</name>
<proteinExistence type="predicted"/>
<evidence type="ECO:0000313" key="2">
    <source>
        <dbReference type="Proteomes" id="UP000239471"/>
    </source>
</evidence>
<accession>A0A2T0BCW0</accession>
<protein>
    <submittedName>
        <fullName evidence="1">Uncharacterized protein</fullName>
    </submittedName>
</protein>